<protein>
    <recommendedName>
        <fullName evidence="3">SMI1/KNR4 family protein</fullName>
    </recommendedName>
</protein>
<accession>A0A2N6LJL4</accession>
<reference evidence="1 2" key="1">
    <citation type="submission" date="2017-07" db="EMBL/GenBank/DDBJ databases">
        <title>Genomes of Fischerella (Mastigocladus) sp. strains.</title>
        <authorList>
            <person name="Miller S.R."/>
        </authorList>
    </citation>
    <scope>NUCLEOTIDE SEQUENCE [LARGE SCALE GENOMIC DNA]</scope>
    <source>
        <strain evidence="1 2">CCMEE 5318</strain>
    </source>
</reference>
<name>A0A2N6LJL4_9CYAN</name>
<sequence>MWLLRVLRRRPVLAPLERALLEGLQAHLAPEPRAILARQIEAVNYIYRDKESGEVNLYTSKKQSPSRFPNQRLEALWCTVYYRVPSEPDLLKARLYLVSGELFTLAFGKTYRKIASQDEVHIERVVFHVDVMQPVSETPPLSVREGEEAQLMECLPQWCTELGHRWAIEQVLPPLSPEERQQHLQEIEASLPTDYLNLIQACDGFRIADAVVWGLSDIREVYLPSGAYCLLAERGGGYLGVLKGQRDGYVYYLHHEHLEPLAQFAAFAEALEYLLSRPDLP</sequence>
<comment type="caution">
    <text evidence="1">The sequence shown here is derived from an EMBL/GenBank/DDBJ whole genome shotgun (WGS) entry which is preliminary data.</text>
</comment>
<dbReference type="SUPFAM" id="SSF160631">
    <property type="entry name" value="SMI1/KNR4-like"/>
    <property type="match status" value="1"/>
</dbReference>
<gene>
    <name evidence="1" type="ORF">CEN46_07270</name>
</gene>
<evidence type="ECO:0008006" key="3">
    <source>
        <dbReference type="Google" id="ProtNLM"/>
    </source>
</evidence>
<evidence type="ECO:0000313" key="2">
    <source>
        <dbReference type="Proteomes" id="UP000235081"/>
    </source>
</evidence>
<dbReference type="AlphaFoldDB" id="A0A2N6LJL4"/>
<organism evidence="1 2">
    <name type="scientific">Fischerella thermalis CCMEE 5318</name>
    <dbReference type="NCBI Taxonomy" id="2019666"/>
    <lineage>
        <taxon>Bacteria</taxon>
        <taxon>Bacillati</taxon>
        <taxon>Cyanobacteriota</taxon>
        <taxon>Cyanophyceae</taxon>
        <taxon>Nostocales</taxon>
        <taxon>Hapalosiphonaceae</taxon>
        <taxon>Fischerella</taxon>
    </lineage>
</organism>
<dbReference type="Proteomes" id="UP000235081">
    <property type="component" value="Unassembled WGS sequence"/>
</dbReference>
<proteinExistence type="predicted"/>
<evidence type="ECO:0000313" key="1">
    <source>
        <dbReference type="EMBL" id="PMB24728.1"/>
    </source>
</evidence>
<dbReference type="EMBL" id="NMQE01000196">
    <property type="protein sequence ID" value="PMB24728.1"/>
    <property type="molecule type" value="Genomic_DNA"/>
</dbReference>
<dbReference type="InterPro" id="IPR037883">
    <property type="entry name" value="Knr4/Smi1-like_sf"/>
</dbReference>